<comment type="caution">
    <text evidence="1">The sequence shown here is derived from an EMBL/GenBank/DDBJ whole genome shotgun (WGS) entry which is preliminary data.</text>
</comment>
<gene>
    <name evidence="1" type="ORF">ACH50_07075</name>
</gene>
<protein>
    <recommendedName>
        <fullName evidence="3">Lipoprotein</fullName>
    </recommendedName>
</protein>
<evidence type="ECO:0000313" key="1">
    <source>
        <dbReference type="EMBL" id="KMV35405.1"/>
    </source>
</evidence>
<dbReference type="Pfam" id="PF10973">
    <property type="entry name" value="DUF2799"/>
    <property type="match status" value="1"/>
</dbReference>
<dbReference type="AlphaFoldDB" id="A0A0J8VSB3"/>
<dbReference type="EMBL" id="LFEJ01000011">
    <property type="protein sequence ID" value="KMV35405.1"/>
    <property type="molecule type" value="Genomic_DNA"/>
</dbReference>
<dbReference type="RefSeq" id="WP_048887670.1">
    <property type="nucleotide sequence ID" value="NZ_LFEJ01000011.1"/>
</dbReference>
<reference evidence="1 2" key="1">
    <citation type="submission" date="2015-06" db="EMBL/GenBank/DDBJ databases">
        <title>Genome sequencing of Cronobacter sp. strain DJ34 isolated from petroleum contaminated sludge of Duliajan Oil Fields, Assam, India.</title>
        <authorList>
            <person name="Pal S."/>
            <person name="Banerjee T.D."/>
            <person name="Roy A."/>
            <person name="Sar P."/>
            <person name="Kazy S.K."/>
        </authorList>
    </citation>
    <scope>NUCLEOTIDE SEQUENCE [LARGE SCALE GENOMIC DNA]</scope>
    <source>
        <strain evidence="1 2">DJ34</strain>
    </source>
</reference>
<sequence length="124" mass="13633">MLRILPALLLVLLTGCQVDPYTHAPARGATDWYQAGFEDATAGAQKKNDETLAANFNDKKVDRQAYLRGYASGQEKICQPDLLYAWGLAGKIFPTGCDDVDTAPQLRQQWQKGMDEGVSASRLN</sequence>
<keyword evidence="2" id="KW-1185">Reference proteome</keyword>
<evidence type="ECO:0000313" key="2">
    <source>
        <dbReference type="Proteomes" id="UP000037315"/>
    </source>
</evidence>
<dbReference type="PATRIC" id="fig|1656095.3.peg.1504"/>
<dbReference type="InterPro" id="IPR021242">
    <property type="entry name" value="DUF2799"/>
</dbReference>
<organism evidence="1 2">
    <name type="scientific">Franconibacter pulveris</name>
    <dbReference type="NCBI Taxonomy" id="435910"/>
    <lineage>
        <taxon>Bacteria</taxon>
        <taxon>Pseudomonadati</taxon>
        <taxon>Pseudomonadota</taxon>
        <taxon>Gammaproteobacteria</taxon>
        <taxon>Enterobacterales</taxon>
        <taxon>Enterobacteriaceae</taxon>
        <taxon>Franconibacter</taxon>
    </lineage>
</organism>
<accession>A0A0J8VSB3</accession>
<dbReference type="Proteomes" id="UP000037315">
    <property type="component" value="Unassembled WGS sequence"/>
</dbReference>
<dbReference type="STRING" id="1121863.GCA_000621185_04058"/>
<proteinExistence type="predicted"/>
<evidence type="ECO:0008006" key="3">
    <source>
        <dbReference type="Google" id="ProtNLM"/>
    </source>
</evidence>
<name>A0A0J8VSB3_9ENTR</name>
<dbReference type="NCBIfam" id="NF008518">
    <property type="entry name" value="PRK11443.1"/>
    <property type="match status" value="1"/>
</dbReference>
<dbReference type="PROSITE" id="PS51257">
    <property type="entry name" value="PROKAR_LIPOPROTEIN"/>
    <property type="match status" value="1"/>
</dbReference>